<dbReference type="Gene3D" id="1.50.10.150">
    <property type="entry name" value="Voltage-dependent anion channel"/>
    <property type="match status" value="1"/>
</dbReference>
<accession>A0ABR2X3I1</accession>
<comment type="caution">
    <text evidence="9">The sequence shown here is derived from an EMBL/GenBank/DDBJ whole genome shotgun (WGS) entry which is preliminary data.</text>
</comment>
<keyword evidence="3" id="KW-0813">Transport</keyword>
<dbReference type="PANTHER" id="PTHR31686:SF1">
    <property type="entry name" value="SULFITE EFFLUX PUMP SSU1"/>
    <property type="match status" value="1"/>
</dbReference>
<feature type="transmembrane region" description="Helical" evidence="8">
    <location>
        <begin position="21"/>
        <end position="41"/>
    </location>
</feature>
<evidence type="ECO:0000256" key="8">
    <source>
        <dbReference type="SAM" id="Phobius"/>
    </source>
</evidence>
<comment type="subcellular location">
    <subcellularLocation>
        <location evidence="1">Cell membrane</location>
        <topology evidence="1">Multi-pass membrane protein</topology>
    </subcellularLocation>
</comment>
<evidence type="ECO:0000256" key="3">
    <source>
        <dbReference type="ARBA" id="ARBA00022448"/>
    </source>
</evidence>
<keyword evidence="4" id="KW-1003">Cell membrane</keyword>
<keyword evidence="6 8" id="KW-1133">Transmembrane helix</keyword>
<evidence type="ECO:0000313" key="10">
    <source>
        <dbReference type="Proteomes" id="UP001479436"/>
    </source>
</evidence>
<evidence type="ECO:0000256" key="5">
    <source>
        <dbReference type="ARBA" id="ARBA00022692"/>
    </source>
</evidence>
<keyword evidence="7 8" id="KW-0472">Membrane</keyword>
<feature type="transmembrane region" description="Helical" evidence="8">
    <location>
        <begin position="89"/>
        <end position="110"/>
    </location>
</feature>
<proteinExistence type="inferred from homology"/>
<organism evidence="9 10">
    <name type="scientific">Basidiobolus ranarum</name>
    <dbReference type="NCBI Taxonomy" id="34480"/>
    <lineage>
        <taxon>Eukaryota</taxon>
        <taxon>Fungi</taxon>
        <taxon>Fungi incertae sedis</taxon>
        <taxon>Zoopagomycota</taxon>
        <taxon>Entomophthoromycotina</taxon>
        <taxon>Basidiobolomycetes</taxon>
        <taxon>Basidiobolales</taxon>
        <taxon>Basidiobolaceae</taxon>
        <taxon>Basidiobolus</taxon>
    </lineage>
</organism>
<protein>
    <submittedName>
        <fullName evidence="9">Plasma membrane sulfite pump involved in sulfite metabolism</fullName>
    </submittedName>
</protein>
<name>A0ABR2X3I1_9FUNG</name>
<reference evidence="9 10" key="1">
    <citation type="submission" date="2023-04" db="EMBL/GenBank/DDBJ databases">
        <title>Genome of Basidiobolus ranarum AG-B5.</title>
        <authorList>
            <person name="Stajich J.E."/>
            <person name="Carter-House D."/>
            <person name="Gryganskyi A."/>
        </authorList>
    </citation>
    <scope>NUCLEOTIDE SEQUENCE [LARGE SCALE GENOMIC DNA]</scope>
    <source>
        <strain evidence="9 10">AG-B5</strain>
    </source>
</reference>
<evidence type="ECO:0000256" key="7">
    <source>
        <dbReference type="ARBA" id="ARBA00023136"/>
    </source>
</evidence>
<sequence length="120" mass="13461">MKAPFSELEHPRDIIRGFIPSWFAVNMGTGITGIVIANFPFPFRGMVTIGSIFFLANVCMFSLFTLLFVARMVFFPETIPLLLKHHQSLMLSTIPMGLTTITNYTILVLVPSHSWALELA</sequence>
<evidence type="ECO:0000256" key="1">
    <source>
        <dbReference type="ARBA" id="ARBA00004651"/>
    </source>
</evidence>
<dbReference type="InterPro" id="IPR004695">
    <property type="entry name" value="SLAC1/Mae1/Ssu1/TehA"/>
</dbReference>
<dbReference type="PANTHER" id="PTHR31686">
    <property type="match status" value="1"/>
</dbReference>
<dbReference type="InterPro" id="IPR051629">
    <property type="entry name" value="Sulfite_efflux_TDT"/>
</dbReference>
<evidence type="ECO:0000256" key="4">
    <source>
        <dbReference type="ARBA" id="ARBA00022475"/>
    </source>
</evidence>
<keyword evidence="5 8" id="KW-0812">Transmembrane</keyword>
<dbReference type="Proteomes" id="UP001479436">
    <property type="component" value="Unassembled WGS sequence"/>
</dbReference>
<dbReference type="InterPro" id="IPR038665">
    <property type="entry name" value="Voltage-dep_anion_channel_sf"/>
</dbReference>
<keyword evidence="10" id="KW-1185">Reference proteome</keyword>
<evidence type="ECO:0000313" key="9">
    <source>
        <dbReference type="EMBL" id="KAK9768312.1"/>
    </source>
</evidence>
<comment type="similarity">
    <text evidence="2">Belongs to the tellurite-resistance/dicarboxylate transporter (TDT) family.</text>
</comment>
<feature type="transmembrane region" description="Helical" evidence="8">
    <location>
        <begin position="47"/>
        <end position="69"/>
    </location>
</feature>
<feature type="non-terminal residue" evidence="9">
    <location>
        <position position="120"/>
    </location>
</feature>
<dbReference type="Pfam" id="PF03595">
    <property type="entry name" value="SLAC1"/>
    <property type="match status" value="1"/>
</dbReference>
<dbReference type="EMBL" id="JASJQH010000023">
    <property type="protein sequence ID" value="KAK9768312.1"/>
    <property type="molecule type" value="Genomic_DNA"/>
</dbReference>
<gene>
    <name evidence="9" type="primary">SSU1_1</name>
    <name evidence="9" type="ORF">K7432_001114</name>
</gene>
<evidence type="ECO:0000256" key="6">
    <source>
        <dbReference type="ARBA" id="ARBA00022989"/>
    </source>
</evidence>
<evidence type="ECO:0000256" key="2">
    <source>
        <dbReference type="ARBA" id="ARBA00008566"/>
    </source>
</evidence>